<keyword evidence="2" id="KW-0808">Transferase</keyword>
<comment type="caution">
    <text evidence="2">The sequence shown here is derived from an EMBL/GenBank/DDBJ whole genome shotgun (WGS) entry which is preliminary data.</text>
</comment>
<dbReference type="InterPro" id="IPR029063">
    <property type="entry name" value="SAM-dependent_MTases_sf"/>
</dbReference>
<organism evidence="2 3">
    <name type="scientific">Algoriphagus aquimarinus</name>
    <dbReference type="NCBI Taxonomy" id="237018"/>
    <lineage>
        <taxon>Bacteria</taxon>
        <taxon>Pseudomonadati</taxon>
        <taxon>Bacteroidota</taxon>
        <taxon>Cytophagia</taxon>
        <taxon>Cytophagales</taxon>
        <taxon>Cyclobacteriaceae</taxon>
        <taxon>Algoriphagus</taxon>
    </lineage>
</organism>
<proteinExistence type="predicted"/>
<dbReference type="SUPFAM" id="SSF53335">
    <property type="entry name" value="S-adenosyl-L-methionine-dependent methyltransferases"/>
    <property type="match status" value="1"/>
</dbReference>
<dbReference type="Gene3D" id="3.40.50.150">
    <property type="entry name" value="Vaccinia Virus protein VP39"/>
    <property type="match status" value="1"/>
</dbReference>
<name>A0A5C7AAC5_9BACT</name>
<dbReference type="OrthoDB" id="9805171at2"/>
<gene>
    <name evidence="2" type="ORF">ESV85_21495</name>
</gene>
<dbReference type="Proteomes" id="UP000321935">
    <property type="component" value="Unassembled WGS sequence"/>
</dbReference>
<dbReference type="Pfam" id="PF13847">
    <property type="entry name" value="Methyltransf_31"/>
    <property type="match status" value="1"/>
</dbReference>
<dbReference type="CDD" id="cd02440">
    <property type="entry name" value="AdoMet_MTases"/>
    <property type="match status" value="1"/>
</dbReference>
<sequence>MDDLRFGFGKNWLNYVKEVNEESIQAAKENIQLWVGNENLNDKRIIDIGCGSGIHSYAFFELGAKEVISFDYDINSVRAARILWEKSGKPKNWKIFQGSVLEIEFLKGLGQFDLVYSWGVLHHTGDLWKAISNTNYYLTNDDSIIWLALYQGVDTFQHDLKLKINYNTAGYLGKRFIVWKEIFRIMKRRRVKGKNPLTWNVKRGRGMSTYYDLIDWLGGYPYEVCTVDQLSNYMAKHGNWGLLKYNDDEACAVTIFKKNIDDVEPMYQTDKY</sequence>
<reference evidence="2 3" key="1">
    <citation type="submission" date="2019-08" db="EMBL/GenBank/DDBJ databases">
        <title>Genomes sequence of Algoriphagus aquimarinus ACAM450.</title>
        <authorList>
            <person name="Bowman J.P."/>
        </authorList>
    </citation>
    <scope>NUCLEOTIDE SEQUENCE [LARGE SCALE GENOMIC DNA]</scope>
    <source>
        <strain evidence="2 3">ACAM 450</strain>
    </source>
</reference>
<dbReference type="GO" id="GO:0008168">
    <property type="term" value="F:methyltransferase activity"/>
    <property type="evidence" value="ECO:0007669"/>
    <property type="project" value="UniProtKB-KW"/>
</dbReference>
<dbReference type="AlphaFoldDB" id="A0A5C7AAC5"/>
<evidence type="ECO:0000259" key="1">
    <source>
        <dbReference type="Pfam" id="PF13847"/>
    </source>
</evidence>
<dbReference type="RefSeq" id="WP_146921311.1">
    <property type="nucleotide sequence ID" value="NZ_VORW01000032.1"/>
</dbReference>
<evidence type="ECO:0000313" key="3">
    <source>
        <dbReference type="Proteomes" id="UP000321935"/>
    </source>
</evidence>
<protein>
    <submittedName>
        <fullName evidence="2">Class I SAM-dependent methyltransferase</fullName>
    </submittedName>
</protein>
<keyword evidence="2" id="KW-0489">Methyltransferase</keyword>
<dbReference type="InterPro" id="IPR025714">
    <property type="entry name" value="Methyltranfer_dom"/>
</dbReference>
<dbReference type="EMBL" id="VORW01000032">
    <property type="protein sequence ID" value="TXE02415.1"/>
    <property type="molecule type" value="Genomic_DNA"/>
</dbReference>
<accession>A0A5C7AAC5</accession>
<evidence type="ECO:0000313" key="2">
    <source>
        <dbReference type="EMBL" id="TXE02415.1"/>
    </source>
</evidence>
<feature type="domain" description="Methyltransferase" evidence="1">
    <location>
        <begin position="42"/>
        <end position="139"/>
    </location>
</feature>
<dbReference type="GO" id="GO:0032259">
    <property type="term" value="P:methylation"/>
    <property type="evidence" value="ECO:0007669"/>
    <property type="project" value="UniProtKB-KW"/>
</dbReference>